<feature type="transmembrane region" description="Helical" evidence="1">
    <location>
        <begin position="77"/>
        <end position="100"/>
    </location>
</feature>
<name>A0ABQ6TKR4_9BACT</name>
<accession>A0ABQ6TKR4</accession>
<evidence type="ECO:0000313" key="3">
    <source>
        <dbReference type="Proteomes" id="UP000798046"/>
    </source>
</evidence>
<evidence type="ECO:0000313" key="2">
    <source>
        <dbReference type="EMBL" id="KAB0668617.1"/>
    </source>
</evidence>
<dbReference type="Proteomes" id="UP000798046">
    <property type="component" value="Unassembled WGS sequence"/>
</dbReference>
<keyword evidence="1" id="KW-1133">Transmembrane helix</keyword>
<dbReference type="EMBL" id="VZRA01000007">
    <property type="protein sequence ID" value="KAB0668617.1"/>
    <property type="molecule type" value="Genomic_DNA"/>
</dbReference>
<protein>
    <submittedName>
        <fullName evidence="2">YfiR family protein</fullName>
    </submittedName>
</protein>
<keyword evidence="1" id="KW-0472">Membrane</keyword>
<evidence type="ECO:0000256" key="1">
    <source>
        <dbReference type="SAM" id="Phobius"/>
    </source>
</evidence>
<keyword evidence="1" id="KW-0812">Transmembrane</keyword>
<dbReference type="InterPro" id="IPR025293">
    <property type="entry name" value="YfiR/HmsC-like"/>
</dbReference>
<keyword evidence="3" id="KW-1185">Reference proteome</keyword>
<comment type="caution">
    <text evidence="2">The sequence shown here is derived from an EMBL/GenBank/DDBJ whole genome shotgun (WGS) entry which is preliminary data.</text>
</comment>
<sequence length="258" mass="27908">MEAGEGCRVVACRPEFAARPAVGVPAADIEHPVCNRWPQHVWNGHMAVLRHSCPQQPPWAHKGGRYVPFRCGRRIDWGAIVGTLVLAGSSFLFAAAAHALSGPPSEYQIKTAMVFTMAKFVEWPAGGLGGEGTPLALCALGIGPFGQAVENLRGKSIKGHPIIVRQIFRTGEIDGCQILVINDSQRRQVRAAAERAQQHGVLTIGDMRGFAKAGGVVGFVVQEGKVRFEINLEAAQRSGFMISSRVLRLAKIVREEEQ</sequence>
<gene>
    <name evidence="2" type="ORF">F6V30_16100</name>
</gene>
<dbReference type="Pfam" id="PF13689">
    <property type="entry name" value="DUF4154"/>
    <property type="match status" value="1"/>
</dbReference>
<organism evidence="2 3">
    <name type="scientific">Oryzomonas sagensis</name>
    <dbReference type="NCBI Taxonomy" id="2603857"/>
    <lineage>
        <taxon>Bacteria</taxon>
        <taxon>Pseudomonadati</taxon>
        <taxon>Thermodesulfobacteriota</taxon>
        <taxon>Desulfuromonadia</taxon>
        <taxon>Geobacterales</taxon>
        <taxon>Geobacteraceae</taxon>
        <taxon>Oryzomonas</taxon>
    </lineage>
</organism>
<reference evidence="2 3" key="1">
    <citation type="journal article" date="2020" name="Microorganisms">
        <title>Description of Three Novel Members in the Family Geobacteraceae, Oryzomonas japonicum gen. nov., sp. nov., Oryzomonas sagensis sp. nov., and Oryzomonas ruber sp. nov.</title>
        <authorList>
            <person name="Xu Z."/>
            <person name="Masuda Y."/>
            <person name="Hayakawa C."/>
            <person name="Ushijima N."/>
            <person name="Kawano K."/>
            <person name="Shiratori Y."/>
            <person name="Senoo K."/>
            <person name="Itoh H."/>
        </authorList>
    </citation>
    <scope>NUCLEOTIDE SEQUENCE [LARGE SCALE GENOMIC DNA]</scope>
    <source>
        <strain evidence="2 3">Red100</strain>
    </source>
</reference>
<proteinExistence type="predicted"/>